<protein>
    <submittedName>
        <fullName evidence="1">Uncharacterized protein</fullName>
    </submittedName>
</protein>
<organism evidence="1 2">
    <name type="scientific">Micromonospora acroterricola</name>
    <dbReference type="NCBI Taxonomy" id="2202421"/>
    <lineage>
        <taxon>Bacteria</taxon>
        <taxon>Bacillati</taxon>
        <taxon>Actinomycetota</taxon>
        <taxon>Actinomycetes</taxon>
        <taxon>Micromonosporales</taxon>
        <taxon>Micromonosporaceae</taxon>
        <taxon>Micromonospora</taxon>
    </lineage>
</organism>
<dbReference type="AlphaFoldDB" id="A0A317CU15"/>
<proteinExistence type="predicted"/>
<sequence>MPPPVLPPPVLPPPVFPPPVLPPPVLPPPVLPPPVLPPPVLPPPVFPPVPPVGCTWHSASCARPCGRGPARSMAVVIRSSTARRLAASGWRIELRMKASPLSPSAASRRSASAIWVCNWARLRSTSARARSGTCGSLAVTSGQAMAEPLPTVPSLPSSHSGTDCCPSPQWLRTQRPFCQVRVVEPPPFGAVAPGLGCTHCPEAGRGLFGRRSWADEIWVTATTPPKTTSVPTTASRRLLRALPGDRRARVDLRIELLSFSIR</sequence>
<dbReference type="EMBL" id="QGKR01000350">
    <property type="protein sequence ID" value="PWR04986.1"/>
    <property type="molecule type" value="Genomic_DNA"/>
</dbReference>
<keyword evidence="2" id="KW-1185">Reference proteome</keyword>
<name>A0A317CU15_9ACTN</name>
<dbReference type="Proteomes" id="UP000245410">
    <property type="component" value="Unassembled WGS sequence"/>
</dbReference>
<evidence type="ECO:0000313" key="2">
    <source>
        <dbReference type="Proteomes" id="UP000245410"/>
    </source>
</evidence>
<evidence type="ECO:0000313" key="1">
    <source>
        <dbReference type="EMBL" id="PWR04986.1"/>
    </source>
</evidence>
<comment type="caution">
    <text evidence="1">The sequence shown here is derived from an EMBL/GenBank/DDBJ whole genome shotgun (WGS) entry which is preliminary data.</text>
</comment>
<gene>
    <name evidence="1" type="ORF">DKT68_29420</name>
</gene>
<reference evidence="1 2" key="1">
    <citation type="submission" date="2018-05" db="EMBL/GenBank/DDBJ databases">
        <title>Micromonospora atacamensis sp. nov., a novel actinobacteria isolated from high altitude Atacama Desert soil.</title>
        <authorList>
            <person name="Carro L."/>
            <person name="Golinska P."/>
            <person name="Klenk H.-P."/>
            <person name="Goodfellow M."/>
        </authorList>
    </citation>
    <scope>NUCLEOTIDE SEQUENCE [LARGE SCALE GENOMIC DNA]</scope>
    <source>
        <strain evidence="1 2">5R2A7</strain>
    </source>
</reference>
<accession>A0A317CU15</accession>